<dbReference type="RefSeq" id="WP_158630627.1">
    <property type="nucleotide sequence ID" value="NZ_BMCK01000002.1"/>
</dbReference>
<accession>A0ABQ1Q8K5</accession>
<dbReference type="Proteomes" id="UP000630594">
    <property type="component" value="Unassembled WGS sequence"/>
</dbReference>
<comment type="caution">
    <text evidence="2">The sequence shown here is derived from an EMBL/GenBank/DDBJ whole genome shotgun (WGS) entry which is preliminary data.</text>
</comment>
<keyword evidence="1" id="KW-0472">Membrane</keyword>
<keyword evidence="1" id="KW-1133">Transmembrane helix</keyword>
<evidence type="ECO:0000313" key="2">
    <source>
        <dbReference type="EMBL" id="GGD19170.1"/>
    </source>
</evidence>
<evidence type="ECO:0000313" key="3">
    <source>
        <dbReference type="Proteomes" id="UP000630594"/>
    </source>
</evidence>
<evidence type="ECO:0000256" key="1">
    <source>
        <dbReference type="SAM" id="Phobius"/>
    </source>
</evidence>
<gene>
    <name evidence="2" type="ORF">GCM10007231_17880</name>
</gene>
<proteinExistence type="predicted"/>
<organism evidence="2 3">
    <name type="scientific">Nocardioides daphniae</name>
    <dbReference type="NCBI Taxonomy" id="402297"/>
    <lineage>
        <taxon>Bacteria</taxon>
        <taxon>Bacillati</taxon>
        <taxon>Actinomycetota</taxon>
        <taxon>Actinomycetes</taxon>
        <taxon>Propionibacteriales</taxon>
        <taxon>Nocardioidaceae</taxon>
        <taxon>Nocardioides</taxon>
    </lineage>
</organism>
<feature type="transmembrane region" description="Helical" evidence="1">
    <location>
        <begin position="6"/>
        <end position="28"/>
    </location>
</feature>
<dbReference type="EMBL" id="BMCK01000002">
    <property type="protein sequence ID" value="GGD19170.1"/>
    <property type="molecule type" value="Genomic_DNA"/>
</dbReference>
<protein>
    <recommendedName>
        <fullName evidence="4">Methionine/alanine import family NSS transporter small subunit</fullName>
    </recommendedName>
</protein>
<name>A0ABQ1Q8K5_9ACTN</name>
<evidence type="ECO:0008006" key="4">
    <source>
        <dbReference type="Google" id="ProtNLM"/>
    </source>
</evidence>
<keyword evidence="3" id="KW-1185">Reference proteome</keyword>
<sequence length="49" mass="4889">MFGFGWLISLLTGAVAAVITVIIAVASLTGVNADHEGPGQPGSGQYGDE</sequence>
<keyword evidence="1" id="KW-0812">Transmembrane</keyword>
<reference evidence="3" key="1">
    <citation type="journal article" date="2019" name="Int. J. Syst. Evol. Microbiol.">
        <title>The Global Catalogue of Microorganisms (GCM) 10K type strain sequencing project: providing services to taxonomists for standard genome sequencing and annotation.</title>
        <authorList>
            <consortium name="The Broad Institute Genomics Platform"/>
            <consortium name="The Broad Institute Genome Sequencing Center for Infectious Disease"/>
            <person name="Wu L."/>
            <person name="Ma J."/>
        </authorList>
    </citation>
    <scope>NUCLEOTIDE SEQUENCE [LARGE SCALE GENOMIC DNA]</scope>
    <source>
        <strain evidence="3">CCM 7403</strain>
    </source>
</reference>